<evidence type="ECO:0000256" key="1">
    <source>
        <dbReference type="ARBA" id="ARBA00022676"/>
    </source>
</evidence>
<evidence type="ECO:0000259" key="3">
    <source>
        <dbReference type="Pfam" id="PF00535"/>
    </source>
</evidence>
<feature type="domain" description="Glycosyltransferase 2-like" evidence="3">
    <location>
        <begin position="6"/>
        <end position="171"/>
    </location>
</feature>
<protein>
    <submittedName>
        <fullName evidence="4">Glycosyltransferase</fullName>
    </submittedName>
</protein>
<dbReference type="Gene3D" id="3.90.550.10">
    <property type="entry name" value="Spore Coat Polysaccharide Biosynthesis Protein SpsA, Chain A"/>
    <property type="match status" value="1"/>
</dbReference>
<dbReference type="EMBL" id="RJUG01000003">
    <property type="protein sequence ID" value="ROI09226.1"/>
    <property type="molecule type" value="Genomic_DNA"/>
</dbReference>
<accession>A0A3N0WVW5</accession>
<reference evidence="5" key="1">
    <citation type="submission" date="2018-11" db="EMBL/GenBank/DDBJ databases">
        <title>Proposal to divide the Flavobacteriaceae and reorganize its genera based on Amino Acid Identity values calculated from whole genome sequences.</title>
        <authorList>
            <person name="Nicholson A.C."/>
            <person name="Gulvik C.A."/>
            <person name="Whitney A.M."/>
            <person name="Humrighouse B.W."/>
            <person name="Bell M."/>
            <person name="Holmens B."/>
            <person name="Steigerwalt A."/>
            <person name="Villarma A."/>
            <person name="Sheth M."/>
            <person name="Batra D."/>
            <person name="Pryor J."/>
            <person name="Bernardet J.-F."/>
            <person name="Hugo C."/>
            <person name="Kampfer P."/>
            <person name="Newman J."/>
            <person name="Mcquiston J.R."/>
        </authorList>
    </citation>
    <scope>NUCLEOTIDE SEQUENCE [LARGE SCALE GENOMIC DNA]</scope>
    <source>
        <strain evidence="5">H3056</strain>
    </source>
</reference>
<dbReference type="InterPro" id="IPR029044">
    <property type="entry name" value="Nucleotide-diphossugar_trans"/>
</dbReference>
<dbReference type="PANTHER" id="PTHR22916">
    <property type="entry name" value="GLYCOSYLTRANSFERASE"/>
    <property type="match status" value="1"/>
</dbReference>
<dbReference type="OrthoDB" id="396512at2"/>
<dbReference type="PANTHER" id="PTHR22916:SF51">
    <property type="entry name" value="GLYCOSYLTRANSFERASE EPSH-RELATED"/>
    <property type="match status" value="1"/>
</dbReference>
<dbReference type="Proteomes" id="UP000270224">
    <property type="component" value="Unassembled WGS sequence"/>
</dbReference>
<sequence length="342" mass="39304">MVPKISVIVPVYNADAYLRPCIESLIGQSFKDIELIFVNDGSSDDSLRILQDFAARDHRIRIIDQPNQGVSAARNRGLQVATAEYISFVDADDWLPLLIYEKVAAVMDATSVDIILYNMETTLGGYDAITSYPFPPCVVLGADFIQQTVYRRLISEDDLFSPCNKLYRSSIIASVREPFPVDNDLSEDNIFNLKYFGQAKSMYYLDEVGYHYREVEGSATRSLLGKDYLKNYLEIYHLNYRDYFDISLPEEDIQLLKTKKLLQNIRSMVFFYFSGKGGPSRKQRFSLVRKMLSNPEVDMIIKRFPKLLPAGGKYNQLLNWGIKTKNTILLYMLAKYSEIRAR</sequence>
<name>A0A3N0WVW5_9FLAO</name>
<dbReference type="AlphaFoldDB" id="A0A3N0WVW5"/>
<gene>
    <name evidence="4" type="ORF">EGI11_07380</name>
</gene>
<dbReference type="Pfam" id="PF00535">
    <property type="entry name" value="Glycos_transf_2"/>
    <property type="match status" value="1"/>
</dbReference>
<evidence type="ECO:0000313" key="5">
    <source>
        <dbReference type="Proteomes" id="UP000270224"/>
    </source>
</evidence>
<dbReference type="GO" id="GO:0016758">
    <property type="term" value="F:hexosyltransferase activity"/>
    <property type="evidence" value="ECO:0007669"/>
    <property type="project" value="UniProtKB-ARBA"/>
</dbReference>
<keyword evidence="1" id="KW-0328">Glycosyltransferase</keyword>
<keyword evidence="2 4" id="KW-0808">Transferase</keyword>
<evidence type="ECO:0000313" key="4">
    <source>
        <dbReference type="EMBL" id="ROI09226.1"/>
    </source>
</evidence>
<dbReference type="InterPro" id="IPR001173">
    <property type="entry name" value="Glyco_trans_2-like"/>
</dbReference>
<dbReference type="CDD" id="cd00761">
    <property type="entry name" value="Glyco_tranf_GTA_type"/>
    <property type="match status" value="1"/>
</dbReference>
<comment type="caution">
    <text evidence="4">The sequence shown here is derived from an EMBL/GenBank/DDBJ whole genome shotgun (WGS) entry which is preliminary data.</text>
</comment>
<dbReference type="RefSeq" id="WP_123265807.1">
    <property type="nucleotide sequence ID" value="NZ_RJUG01000003.1"/>
</dbReference>
<organism evidence="4 5">
    <name type="scientific">Kaistella daneshvariae</name>
    <dbReference type="NCBI Taxonomy" id="2487074"/>
    <lineage>
        <taxon>Bacteria</taxon>
        <taxon>Pseudomonadati</taxon>
        <taxon>Bacteroidota</taxon>
        <taxon>Flavobacteriia</taxon>
        <taxon>Flavobacteriales</taxon>
        <taxon>Weeksellaceae</taxon>
        <taxon>Chryseobacterium group</taxon>
        <taxon>Kaistella</taxon>
    </lineage>
</organism>
<evidence type="ECO:0000256" key="2">
    <source>
        <dbReference type="ARBA" id="ARBA00022679"/>
    </source>
</evidence>
<dbReference type="SUPFAM" id="SSF53448">
    <property type="entry name" value="Nucleotide-diphospho-sugar transferases"/>
    <property type="match status" value="1"/>
</dbReference>
<proteinExistence type="predicted"/>